<dbReference type="AlphaFoldDB" id="A0A6L2PVW4"/>
<dbReference type="PROSITE" id="PS00098">
    <property type="entry name" value="THIOLASE_1"/>
    <property type="match status" value="1"/>
</dbReference>
<dbReference type="GO" id="GO:0003985">
    <property type="term" value="F:acetyl-CoA C-acetyltransferase activity"/>
    <property type="evidence" value="ECO:0007669"/>
    <property type="project" value="TreeGrafter"/>
</dbReference>
<dbReference type="OrthoDB" id="5404651at2759"/>
<dbReference type="GO" id="GO:0005739">
    <property type="term" value="C:mitochondrion"/>
    <property type="evidence" value="ECO:0007669"/>
    <property type="project" value="TreeGrafter"/>
</dbReference>
<dbReference type="FunFam" id="3.40.47.10:FF:000007">
    <property type="entry name" value="acetyl-CoA acetyltransferase, mitochondrial"/>
    <property type="match status" value="1"/>
</dbReference>
<dbReference type="SUPFAM" id="SSF52833">
    <property type="entry name" value="Thioredoxin-like"/>
    <property type="match status" value="1"/>
</dbReference>
<dbReference type="InterPro" id="IPR020615">
    <property type="entry name" value="Thiolase_acyl_enz_int_AS"/>
</dbReference>
<dbReference type="FunCoup" id="A0A6L2PVW4">
    <property type="interactions" value="1037"/>
</dbReference>
<dbReference type="PROSITE" id="PS00737">
    <property type="entry name" value="THIOLASE_2"/>
    <property type="match status" value="1"/>
</dbReference>
<dbReference type="SUPFAM" id="SSF53901">
    <property type="entry name" value="Thiolase-like"/>
    <property type="match status" value="2"/>
</dbReference>
<proteinExistence type="inferred from homology"/>
<comment type="similarity">
    <text evidence="1">Belongs to the thiolase-like superfamily. Thiolase family.</text>
</comment>
<evidence type="ECO:0000256" key="1">
    <source>
        <dbReference type="ARBA" id="ARBA00010982"/>
    </source>
</evidence>
<gene>
    <name evidence="8" type="ORF">Cfor_12041</name>
</gene>
<dbReference type="InterPro" id="IPR036249">
    <property type="entry name" value="Thioredoxin-like_sf"/>
</dbReference>
<sequence length="702" mass="76125">MDLAGIGCSSVNCIDLMLGQACVLVIERWGSVHVRHYCSGVRLNDVVIVSGVRTPIGSFGGALSSLSAPQLAAVAIQGAIERAGVPKEEVKEVLMGNVLQANEGQAPARQATLFAGLPRSTVCTAVNKVCASGMKSVMLGSQALMCGQQDIIVAGGMESMSNVPFYMPRGETSYGGLKLNDGVVYDGLTDVYSGVHMGNCAENTAKKLNITRDEQDEYAINSYKRSAQAYRDGVFADELVPVSVKQKKGKPDVVITEDEEYKRVNFDKFKKLSTVFQKENGTITAGNASTLNDAAAALVLMTSQAAERLGCKPLARVVGFQDAATEPIDFPLAPVFAVPKLLERCGVKQDDVALWEVNEAFSVVVLAFLKSLDIDANKTNIHGGAVSLGHPIGMSGARLVLHLVHALKPGQKGVAVICNGGGGASSIMVEKLHVGGWDLPQLVLFTKDPCPLCDTVKLELAPFKHRLKLKQVDIEAPENVCFKELYQYEIPEDLSDEKTGVDLLSAAPRDELVDVNHLVPITCLAVKSEIKAEDEPWGVAAMKEELKEETATAECGLGTKRSGDLHYLGSDEFIDKGGISSLSEYVKKPLDYEHSTKGSGCVSSATVNPFMCKNLFKKRRTCIESTFEEDIKELDLRKAYKYLGIEESHDIQHRNEKEEFRKEDLRRLRLVLATELSAKNKIRALGALAVPVLRYTGSDRKT</sequence>
<evidence type="ECO:0000313" key="9">
    <source>
        <dbReference type="Proteomes" id="UP000502823"/>
    </source>
</evidence>
<evidence type="ECO:0000256" key="4">
    <source>
        <dbReference type="ARBA" id="ARBA00022958"/>
    </source>
</evidence>
<name>A0A6L2PVW4_COPFO</name>
<dbReference type="Pfam" id="PF02803">
    <property type="entry name" value="Thiolase_C"/>
    <property type="match status" value="1"/>
</dbReference>
<dbReference type="EMBL" id="BLKM01000504">
    <property type="protein sequence ID" value="GFG34778.1"/>
    <property type="molecule type" value="Genomic_DNA"/>
</dbReference>
<dbReference type="InParanoid" id="A0A6L2PVW4"/>
<dbReference type="InterPro" id="IPR008554">
    <property type="entry name" value="Glutaredoxin-like"/>
</dbReference>
<feature type="domain" description="Thiolase N-terminal" evidence="6">
    <location>
        <begin position="46"/>
        <end position="303"/>
    </location>
</feature>
<dbReference type="NCBIfam" id="TIGR01930">
    <property type="entry name" value="AcCoA-C-Actrans"/>
    <property type="match status" value="1"/>
</dbReference>
<dbReference type="CDD" id="cd00751">
    <property type="entry name" value="thiolase"/>
    <property type="match status" value="1"/>
</dbReference>
<dbReference type="InterPro" id="IPR020613">
    <property type="entry name" value="Thiolase_CS"/>
</dbReference>
<dbReference type="Pfam" id="PF05768">
    <property type="entry name" value="Glrx-like"/>
    <property type="match status" value="1"/>
</dbReference>
<comment type="caution">
    <text evidence="8">The sequence shown here is derived from an EMBL/GenBank/DDBJ whole genome shotgun (WGS) entry which is preliminary data.</text>
</comment>
<dbReference type="Gene3D" id="3.40.47.10">
    <property type="match status" value="1"/>
</dbReference>
<dbReference type="GO" id="GO:0046872">
    <property type="term" value="F:metal ion binding"/>
    <property type="evidence" value="ECO:0007669"/>
    <property type="project" value="UniProtKB-KW"/>
</dbReference>
<evidence type="ECO:0000259" key="6">
    <source>
        <dbReference type="Pfam" id="PF00108"/>
    </source>
</evidence>
<keyword evidence="5" id="KW-0012">Acyltransferase</keyword>
<keyword evidence="9" id="KW-1185">Reference proteome</keyword>
<dbReference type="InterPro" id="IPR020616">
    <property type="entry name" value="Thiolase_N"/>
</dbReference>
<dbReference type="PANTHER" id="PTHR18919:SF156">
    <property type="entry name" value="ACETYL-COA ACETYLTRANSFERASE, MITOCHONDRIAL"/>
    <property type="match status" value="1"/>
</dbReference>
<protein>
    <recommendedName>
        <fullName evidence="10">Thiolase N-terminal domain-containing protein</fullName>
    </recommendedName>
</protein>
<evidence type="ECO:0000256" key="2">
    <source>
        <dbReference type="ARBA" id="ARBA00022679"/>
    </source>
</evidence>
<dbReference type="Proteomes" id="UP000502823">
    <property type="component" value="Unassembled WGS sequence"/>
</dbReference>
<keyword evidence="3" id="KW-0479">Metal-binding</keyword>
<dbReference type="InterPro" id="IPR016039">
    <property type="entry name" value="Thiolase-like"/>
</dbReference>
<dbReference type="Gene3D" id="3.40.30.10">
    <property type="entry name" value="Glutaredoxin"/>
    <property type="match status" value="1"/>
</dbReference>
<dbReference type="InterPro" id="IPR020617">
    <property type="entry name" value="Thiolase_C"/>
</dbReference>
<evidence type="ECO:0000313" key="8">
    <source>
        <dbReference type="EMBL" id="GFG34778.1"/>
    </source>
</evidence>
<evidence type="ECO:0000256" key="5">
    <source>
        <dbReference type="ARBA" id="ARBA00023315"/>
    </source>
</evidence>
<evidence type="ECO:0008006" key="10">
    <source>
        <dbReference type="Google" id="ProtNLM"/>
    </source>
</evidence>
<evidence type="ECO:0000256" key="3">
    <source>
        <dbReference type="ARBA" id="ARBA00022723"/>
    </source>
</evidence>
<accession>A0A6L2PVW4</accession>
<dbReference type="InterPro" id="IPR002155">
    <property type="entry name" value="Thiolase"/>
</dbReference>
<reference evidence="9" key="1">
    <citation type="submission" date="2020-01" db="EMBL/GenBank/DDBJ databases">
        <title>Draft genome sequence of the Termite Coptotermes fromosanus.</title>
        <authorList>
            <person name="Itakura S."/>
            <person name="Yosikawa Y."/>
            <person name="Umezawa K."/>
        </authorList>
    </citation>
    <scope>NUCLEOTIDE SEQUENCE [LARGE SCALE GENOMIC DNA]</scope>
</reference>
<keyword evidence="4" id="KW-0630">Potassium</keyword>
<dbReference type="Pfam" id="PF00108">
    <property type="entry name" value="Thiolase_N"/>
    <property type="match status" value="1"/>
</dbReference>
<keyword evidence="2" id="KW-0808">Transferase</keyword>
<evidence type="ECO:0000259" key="7">
    <source>
        <dbReference type="Pfam" id="PF02803"/>
    </source>
</evidence>
<dbReference type="GO" id="GO:0006635">
    <property type="term" value="P:fatty acid beta-oxidation"/>
    <property type="evidence" value="ECO:0007669"/>
    <property type="project" value="TreeGrafter"/>
</dbReference>
<feature type="domain" description="Thiolase C-terminal" evidence="7">
    <location>
        <begin position="312"/>
        <end position="431"/>
    </location>
</feature>
<dbReference type="PANTHER" id="PTHR18919">
    <property type="entry name" value="ACETYL-COA C-ACYLTRANSFERASE"/>
    <property type="match status" value="1"/>
</dbReference>
<organism evidence="8 9">
    <name type="scientific">Coptotermes formosanus</name>
    <name type="common">Formosan subterranean termite</name>
    <dbReference type="NCBI Taxonomy" id="36987"/>
    <lineage>
        <taxon>Eukaryota</taxon>
        <taxon>Metazoa</taxon>
        <taxon>Ecdysozoa</taxon>
        <taxon>Arthropoda</taxon>
        <taxon>Hexapoda</taxon>
        <taxon>Insecta</taxon>
        <taxon>Pterygota</taxon>
        <taxon>Neoptera</taxon>
        <taxon>Polyneoptera</taxon>
        <taxon>Dictyoptera</taxon>
        <taxon>Blattodea</taxon>
        <taxon>Blattoidea</taxon>
        <taxon>Termitoidae</taxon>
        <taxon>Rhinotermitidae</taxon>
        <taxon>Coptotermes</taxon>
    </lineage>
</organism>